<dbReference type="InterPro" id="IPR001638">
    <property type="entry name" value="Solute-binding_3/MltF_N"/>
</dbReference>
<dbReference type="SMART" id="SM00079">
    <property type="entry name" value="PBPe"/>
    <property type="match status" value="1"/>
</dbReference>
<dbReference type="Pfam" id="PF01094">
    <property type="entry name" value="ANF_receptor"/>
    <property type="match status" value="1"/>
</dbReference>
<sequence>MHSTEFEVIESLQGVLGVRTYIPASSRLHNFKKRWHKEFSTEIHMLAIWAYDMIWALAESVERVGVPENGSTLLGEIMEIKFKGVSGEFRLNERKLVSNGFEIINLIDHGERKVGYWTLSKGIRRAHTPFKDRVLQSSNCVEDVIWPGGSITTPRGWILRMILGKTLRIGLITGIRFKNFLNAAGKNVTNPTGFSYDVFQTCVRALQYEVPVEFIPIAYEKYDNLIMKVYNKELDGLLGDTTILANRSEYVDFTSTYTDVGIGTLTKIKEQDSMIFLLPLGVDVWLTFLLFGILTGFTIWAIEALDEKSERAPSQEIGKIFWLILLTIFFAQRDTLSKNLSKFVMFVWLIVVLVIFTSYTATLTSLLTVEQFELATKGGIVGFHGGSFVEGVTIDNVRLTDNTKKDYYSYEDYANALSKGGNRGGADAILDEVPYIRMFLGMHSDDYAMVLSESCTSGFGFVFAKGSPLVRELSREIARMRENGALRSLEKKWFKRELSLSSQDSFRTPKSHNLDRFRGLFIAIGVSLLFALTVSAFYAVHSRVQAEHIISLLAGKNLMVTIRYLSFRNVVRT</sequence>
<dbReference type="SUPFAM" id="SSF53822">
    <property type="entry name" value="Periplasmic binding protein-like I"/>
    <property type="match status" value="1"/>
</dbReference>
<keyword evidence="8" id="KW-0325">Glycoprotein</keyword>
<dbReference type="Pfam" id="PF00060">
    <property type="entry name" value="Lig_chan"/>
    <property type="match status" value="1"/>
</dbReference>
<proteinExistence type="predicted"/>
<evidence type="ECO:0000256" key="8">
    <source>
        <dbReference type="ARBA" id="ARBA00023180"/>
    </source>
</evidence>
<feature type="transmembrane region" description="Helical" evidence="11">
    <location>
        <begin position="345"/>
        <end position="367"/>
    </location>
</feature>
<evidence type="ECO:0000256" key="11">
    <source>
        <dbReference type="SAM" id="Phobius"/>
    </source>
</evidence>
<evidence type="ECO:0000259" key="12">
    <source>
        <dbReference type="SMART" id="SM00079"/>
    </source>
</evidence>
<dbReference type="InterPro" id="IPR001320">
    <property type="entry name" value="Iontro_rcpt_C"/>
</dbReference>
<dbReference type="Gene3D" id="1.10.287.70">
    <property type="match status" value="1"/>
</dbReference>
<organism evidence="13 14">
    <name type="scientific">Tanacetum coccineum</name>
    <dbReference type="NCBI Taxonomy" id="301880"/>
    <lineage>
        <taxon>Eukaryota</taxon>
        <taxon>Viridiplantae</taxon>
        <taxon>Streptophyta</taxon>
        <taxon>Embryophyta</taxon>
        <taxon>Tracheophyta</taxon>
        <taxon>Spermatophyta</taxon>
        <taxon>Magnoliopsida</taxon>
        <taxon>eudicotyledons</taxon>
        <taxon>Gunneridae</taxon>
        <taxon>Pentapetalae</taxon>
        <taxon>asterids</taxon>
        <taxon>campanulids</taxon>
        <taxon>Asterales</taxon>
        <taxon>Asteraceae</taxon>
        <taxon>Asteroideae</taxon>
        <taxon>Anthemideae</taxon>
        <taxon>Anthemidinae</taxon>
        <taxon>Tanacetum</taxon>
    </lineage>
</organism>
<name>A0ABQ5GRN6_9ASTR</name>
<evidence type="ECO:0000256" key="4">
    <source>
        <dbReference type="ARBA" id="ARBA00022989"/>
    </source>
</evidence>
<feature type="transmembrane region" description="Helical" evidence="11">
    <location>
        <begin position="317"/>
        <end position="333"/>
    </location>
</feature>
<accession>A0ABQ5GRN6</accession>
<dbReference type="InterPro" id="IPR001828">
    <property type="entry name" value="ANF_lig-bd_rcpt"/>
</dbReference>
<keyword evidence="2" id="KW-0813">Transport</keyword>
<comment type="caution">
    <text evidence="13">The sequence shown here is derived from an EMBL/GenBank/DDBJ whole genome shotgun (WGS) entry which is preliminary data.</text>
</comment>
<keyword evidence="4 11" id="KW-1133">Transmembrane helix</keyword>
<feature type="transmembrane region" description="Helical" evidence="11">
    <location>
        <begin position="520"/>
        <end position="540"/>
    </location>
</feature>
<dbReference type="Proteomes" id="UP001151760">
    <property type="component" value="Unassembled WGS sequence"/>
</dbReference>
<evidence type="ECO:0000256" key="7">
    <source>
        <dbReference type="ARBA" id="ARBA00023170"/>
    </source>
</evidence>
<keyword evidence="14" id="KW-1185">Reference proteome</keyword>
<evidence type="ECO:0000256" key="6">
    <source>
        <dbReference type="ARBA" id="ARBA00023136"/>
    </source>
</evidence>
<keyword evidence="6 11" id="KW-0472">Membrane</keyword>
<dbReference type="InterPro" id="IPR015683">
    <property type="entry name" value="Ionotropic_Glu_rcpt"/>
</dbReference>
<keyword evidence="7" id="KW-0675">Receptor</keyword>
<evidence type="ECO:0000256" key="1">
    <source>
        <dbReference type="ARBA" id="ARBA00004141"/>
    </source>
</evidence>
<evidence type="ECO:0000313" key="13">
    <source>
        <dbReference type="EMBL" id="GJT77557.1"/>
    </source>
</evidence>
<feature type="domain" description="Ionotropic glutamate receptor C-terminal" evidence="12">
    <location>
        <begin position="168"/>
        <end position="496"/>
    </location>
</feature>
<dbReference type="SUPFAM" id="SSF53850">
    <property type="entry name" value="Periplasmic binding protein-like II"/>
    <property type="match status" value="1"/>
</dbReference>
<dbReference type="Pfam" id="PF00497">
    <property type="entry name" value="SBP_bac_3"/>
    <property type="match status" value="1"/>
</dbReference>
<evidence type="ECO:0000256" key="2">
    <source>
        <dbReference type="ARBA" id="ARBA00022448"/>
    </source>
</evidence>
<reference evidence="13" key="1">
    <citation type="journal article" date="2022" name="Int. J. Mol. Sci.">
        <title>Draft Genome of Tanacetum Coccineum: Genomic Comparison of Closely Related Tanacetum-Family Plants.</title>
        <authorList>
            <person name="Yamashiro T."/>
            <person name="Shiraishi A."/>
            <person name="Nakayama K."/>
            <person name="Satake H."/>
        </authorList>
    </citation>
    <scope>NUCLEOTIDE SEQUENCE</scope>
</reference>
<evidence type="ECO:0000256" key="3">
    <source>
        <dbReference type="ARBA" id="ARBA00022692"/>
    </source>
</evidence>
<dbReference type="Gene3D" id="3.40.190.10">
    <property type="entry name" value="Periplasmic binding protein-like II"/>
    <property type="match status" value="2"/>
</dbReference>
<gene>
    <name evidence="13" type="ORF">Tco_1044282</name>
</gene>
<keyword evidence="3 11" id="KW-0812">Transmembrane</keyword>
<feature type="transmembrane region" description="Helical" evidence="11">
    <location>
        <begin position="284"/>
        <end position="305"/>
    </location>
</feature>
<dbReference type="Gene3D" id="3.40.50.2300">
    <property type="match status" value="2"/>
</dbReference>
<dbReference type="InterPro" id="IPR028082">
    <property type="entry name" value="Peripla_BP_I"/>
</dbReference>
<keyword evidence="5" id="KW-0406">Ion transport</keyword>
<evidence type="ECO:0000256" key="9">
    <source>
        <dbReference type="ARBA" id="ARBA00023286"/>
    </source>
</evidence>
<evidence type="ECO:0000313" key="14">
    <source>
        <dbReference type="Proteomes" id="UP001151760"/>
    </source>
</evidence>
<keyword evidence="9" id="KW-1071">Ligand-gated ion channel</keyword>
<dbReference type="PANTHER" id="PTHR18966">
    <property type="entry name" value="IONOTROPIC GLUTAMATE RECEPTOR"/>
    <property type="match status" value="1"/>
</dbReference>
<feature type="transmembrane region" description="Helical" evidence="11">
    <location>
        <begin position="546"/>
        <end position="565"/>
    </location>
</feature>
<protein>
    <submittedName>
        <fullName evidence="13">Glutamate receptor 1.2-like protein</fullName>
    </submittedName>
</protein>
<evidence type="ECO:0000256" key="5">
    <source>
        <dbReference type="ARBA" id="ARBA00023065"/>
    </source>
</evidence>
<reference evidence="13" key="2">
    <citation type="submission" date="2022-01" db="EMBL/GenBank/DDBJ databases">
        <authorList>
            <person name="Yamashiro T."/>
            <person name="Shiraishi A."/>
            <person name="Satake H."/>
            <person name="Nakayama K."/>
        </authorList>
    </citation>
    <scope>NUCLEOTIDE SEQUENCE</scope>
</reference>
<comment type="subcellular location">
    <subcellularLocation>
        <location evidence="1">Membrane</location>
        <topology evidence="1">Multi-pass membrane protein</topology>
    </subcellularLocation>
</comment>
<evidence type="ECO:0000256" key="10">
    <source>
        <dbReference type="ARBA" id="ARBA00023303"/>
    </source>
</evidence>
<dbReference type="EMBL" id="BQNB010018722">
    <property type="protein sequence ID" value="GJT77557.1"/>
    <property type="molecule type" value="Genomic_DNA"/>
</dbReference>
<keyword evidence="10" id="KW-0407">Ion channel</keyword>